<accession>A0A1I1FTY6</accession>
<evidence type="ECO:0000256" key="2">
    <source>
        <dbReference type="ARBA" id="ARBA00008150"/>
    </source>
</evidence>
<sequence length="332" mass="36783">MGAVLLSPLCSVQGHAGEARSDGRAQIACDRMDQEVGDNGEQWFRRSLMAERCHAFQAVALRLGMGSLRTFLFEHRIDDGQEQERIQFLDGPAETIEHDGHPPGLWWTGRSDGSFHLASIDDTVEQLQKHYDFSLVARDVVAGRKAVVLDITPRDDQRFPHRLWLDVASGLPLRQQLLNAQGYAVDTIQIVRIDSLVRSSDTLYLQEPDGDAMPEASWQPQWLPEGFYRQPATLEVTLNGASLQREIYSDGLSAMSLFAGPVNDNTALREGVHQLGNFRAAARHVQHDGDTWQVIAVGALPAEVLTRVVSRVHLQESDSAPDDKQDNSAASS</sequence>
<gene>
    <name evidence="7" type="ORF">SAMN05421848_0272</name>
</gene>
<dbReference type="EMBL" id="FOLY01000001">
    <property type="protein sequence ID" value="SFC02761.1"/>
    <property type="molecule type" value="Genomic_DNA"/>
</dbReference>
<organism evidence="7 8">
    <name type="scientific">Kushneria avicenniae</name>
    <dbReference type="NCBI Taxonomy" id="402385"/>
    <lineage>
        <taxon>Bacteria</taxon>
        <taxon>Pseudomonadati</taxon>
        <taxon>Pseudomonadota</taxon>
        <taxon>Gammaproteobacteria</taxon>
        <taxon>Oceanospirillales</taxon>
        <taxon>Halomonadaceae</taxon>
        <taxon>Kushneria</taxon>
    </lineage>
</organism>
<dbReference type="InterPro" id="IPR005588">
    <property type="entry name" value="MucB_RseB"/>
</dbReference>
<keyword evidence="3" id="KW-0732">Signal</keyword>
<dbReference type="Pfam" id="PF17188">
    <property type="entry name" value="MucB_RseB_C"/>
    <property type="match status" value="1"/>
</dbReference>
<name>A0A1I1FTY6_9GAMM</name>
<evidence type="ECO:0000259" key="6">
    <source>
        <dbReference type="Pfam" id="PF17188"/>
    </source>
</evidence>
<dbReference type="InterPro" id="IPR038484">
    <property type="entry name" value="MucB/RseB_C_sf"/>
</dbReference>
<dbReference type="STRING" id="402385.SAMN05421848_0272"/>
<dbReference type="Gene3D" id="3.30.200.100">
    <property type="entry name" value="MucB/RseB, C-terminal domain"/>
    <property type="match status" value="1"/>
</dbReference>
<dbReference type="Pfam" id="PF03888">
    <property type="entry name" value="MucB_RseB"/>
    <property type="match status" value="1"/>
</dbReference>
<evidence type="ECO:0000259" key="5">
    <source>
        <dbReference type="Pfam" id="PF03888"/>
    </source>
</evidence>
<evidence type="ECO:0000256" key="4">
    <source>
        <dbReference type="ARBA" id="ARBA00022764"/>
    </source>
</evidence>
<evidence type="ECO:0000256" key="3">
    <source>
        <dbReference type="ARBA" id="ARBA00022729"/>
    </source>
</evidence>
<dbReference type="Gene3D" id="2.50.20.10">
    <property type="entry name" value="Lipoprotein localisation LolA/LolB/LppX"/>
    <property type="match status" value="1"/>
</dbReference>
<protein>
    <submittedName>
        <fullName evidence="7">Sigma E regulatory protein, MucB/RseB</fullName>
    </submittedName>
</protein>
<keyword evidence="4" id="KW-0574">Periplasm</keyword>
<evidence type="ECO:0000256" key="1">
    <source>
        <dbReference type="ARBA" id="ARBA00004418"/>
    </source>
</evidence>
<comment type="similarity">
    <text evidence="2">Belongs to the RseB family.</text>
</comment>
<dbReference type="GO" id="GO:0045152">
    <property type="term" value="F:antisigma factor binding"/>
    <property type="evidence" value="ECO:0007669"/>
    <property type="project" value="TreeGrafter"/>
</dbReference>
<dbReference type="PANTHER" id="PTHR38782:SF1">
    <property type="entry name" value="SIGMA-E FACTOR REGULATORY PROTEIN RSEB"/>
    <property type="match status" value="1"/>
</dbReference>
<dbReference type="CDD" id="cd16327">
    <property type="entry name" value="RseB"/>
    <property type="match status" value="1"/>
</dbReference>
<evidence type="ECO:0000313" key="8">
    <source>
        <dbReference type="Proteomes" id="UP000199046"/>
    </source>
</evidence>
<dbReference type="AlphaFoldDB" id="A0A1I1FTY6"/>
<dbReference type="Proteomes" id="UP000199046">
    <property type="component" value="Unassembled WGS sequence"/>
</dbReference>
<dbReference type="GO" id="GO:0030288">
    <property type="term" value="C:outer membrane-bounded periplasmic space"/>
    <property type="evidence" value="ECO:0007669"/>
    <property type="project" value="TreeGrafter"/>
</dbReference>
<keyword evidence="8" id="KW-1185">Reference proteome</keyword>
<evidence type="ECO:0000313" key="7">
    <source>
        <dbReference type="EMBL" id="SFC02761.1"/>
    </source>
</evidence>
<dbReference type="InterPro" id="IPR033436">
    <property type="entry name" value="MucB/RseB_C"/>
</dbReference>
<comment type="subcellular location">
    <subcellularLocation>
        <location evidence="1">Periplasm</location>
    </subcellularLocation>
</comment>
<dbReference type="InterPro" id="IPR033434">
    <property type="entry name" value="MucB/RseB_N"/>
</dbReference>
<proteinExistence type="inferred from homology"/>
<feature type="domain" description="MucB/RseB N-terminal" evidence="5">
    <location>
        <begin position="41"/>
        <end position="194"/>
    </location>
</feature>
<feature type="domain" description="MucB/RseB C-terminal" evidence="6">
    <location>
        <begin position="215"/>
        <end position="312"/>
    </location>
</feature>
<dbReference type="GO" id="GO:0032885">
    <property type="term" value="P:regulation of polysaccharide biosynthetic process"/>
    <property type="evidence" value="ECO:0007669"/>
    <property type="project" value="TreeGrafter"/>
</dbReference>
<reference evidence="8" key="1">
    <citation type="submission" date="2016-10" db="EMBL/GenBank/DDBJ databases">
        <authorList>
            <person name="Varghese N."/>
            <person name="Submissions S."/>
        </authorList>
    </citation>
    <scope>NUCLEOTIDE SEQUENCE [LARGE SCALE GENOMIC DNA]</scope>
    <source>
        <strain evidence="8">DSM 23439</strain>
    </source>
</reference>
<dbReference type="PANTHER" id="PTHR38782">
    <property type="match status" value="1"/>
</dbReference>